<keyword evidence="3" id="KW-0805">Transcription regulation</keyword>
<dbReference type="PROSITE" id="PS50110">
    <property type="entry name" value="RESPONSE_REGULATORY"/>
    <property type="match status" value="1"/>
</dbReference>
<dbReference type="InterPro" id="IPR001867">
    <property type="entry name" value="OmpR/PhoB-type_DNA-bd"/>
</dbReference>
<dbReference type="GO" id="GO:0000976">
    <property type="term" value="F:transcription cis-regulatory region binding"/>
    <property type="evidence" value="ECO:0007669"/>
    <property type="project" value="TreeGrafter"/>
</dbReference>
<dbReference type="Pfam" id="PF00486">
    <property type="entry name" value="Trans_reg_C"/>
    <property type="match status" value="1"/>
</dbReference>
<dbReference type="InterPro" id="IPR036388">
    <property type="entry name" value="WH-like_DNA-bd_sf"/>
</dbReference>
<dbReference type="CDD" id="cd00383">
    <property type="entry name" value="trans_reg_C"/>
    <property type="match status" value="1"/>
</dbReference>
<keyword evidence="2" id="KW-0902">Two-component regulatory system</keyword>
<dbReference type="PROSITE" id="PS51755">
    <property type="entry name" value="OMPR_PHOB"/>
    <property type="match status" value="1"/>
</dbReference>
<keyword evidence="1" id="KW-0597">Phosphoprotein</keyword>
<dbReference type="SUPFAM" id="SSF52172">
    <property type="entry name" value="CheY-like"/>
    <property type="match status" value="1"/>
</dbReference>
<dbReference type="Gene3D" id="6.10.250.690">
    <property type="match status" value="1"/>
</dbReference>
<keyword evidence="4" id="KW-0238">DNA-binding</keyword>
<accession>A0A2Z6IGM5</accession>
<dbReference type="GO" id="GO:0005829">
    <property type="term" value="C:cytosol"/>
    <property type="evidence" value="ECO:0007669"/>
    <property type="project" value="TreeGrafter"/>
</dbReference>
<dbReference type="GO" id="GO:0006355">
    <property type="term" value="P:regulation of DNA-templated transcription"/>
    <property type="evidence" value="ECO:0007669"/>
    <property type="project" value="InterPro"/>
</dbReference>
<evidence type="ECO:0000313" key="7">
    <source>
        <dbReference type="Proteomes" id="UP000280188"/>
    </source>
</evidence>
<evidence type="ECO:0000256" key="2">
    <source>
        <dbReference type="ARBA" id="ARBA00023012"/>
    </source>
</evidence>
<protein>
    <submittedName>
        <fullName evidence="6">Transcriptional activator protein CzcR</fullName>
    </submittedName>
</protein>
<dbReference type="AlphaFoldDB" id="A0A2Z6IGM5"/>
<dbReference type="NCBIfam" id="TIGR01387">
    <property type="entry name" value="cztR_silR_copR"/>
    <property type="match status" value="1"/>
</dbReference>
<evidence type="ECO:0000256" key="3">
    <source>
        <dbReference type="ARBA" id="ARBA00023015"/>
    </source>
</evidence>
<dbReference type="InterPro" id="IPR006291">
    <property type="entry name" value="CusR-like"/>
</dbReference>
<name>A0A2Z6IGM5_ACIFI</name>
<dbReference type="SMART" id="SM00448">
    <property type="entry name" value="REC"/>
    <property type="match status" value="1"/>
</dbReference>
<reference evidence="6 7" key="1">
    <citation type="journal article" date="2018" name="Microbiol. Resour. Announc.">
        <title>Complete Genome Sequence of Acidithiobacillus ferridurans JCM 18981.</title>
        <authorList>
            <person name="Miyauchi T."/>
            <person name="Kouzuma A."/>
            <person name="Abe T."/>
            <person name="Watanabe K."/>
        </authorList>
    </citation>
    <scope>NUCLEOTIDE SEQUENCE [LARGE SCALE GENOMIC DNA]</scope>
    <source>
        <strain evidence="7">ATCC 33020 / DSM 29468 / JCM 18981 / 11Fe</strain>
    </source>
</reference>
<keyword evidence="7" id="KW-1185">Reference proteome</keyword>
<dbReference type="FunFam" id="1.10.10.10:FF:000005">
    <property type="entry name" value="Two-component system response regulator"/>
    <property type="match status" value="1"/>
</dbReference>
<evidence type="ECO:0000256" key="4">
    <source>
        <dbReference type="ARBA" id="ARBA00023125"/>
    </source>
</evidence>
<dbReference type="Pfam" id="PF00072">
    <property type="entry name" value="Response_reg"/>
    <property type="match status" value="1"/>
</dbReference>
<dbReference type="CDD" id="cd19935">
    <property type="entry name" value="REC_OmpR_CusR-like"/>
    <property type="match status" value="1"/>
</dbReference>
<dbReference type="Gene3D" id="1.10.10.10">
    <property type="entry name" value="Winged helix-like DNA-binding domain superfamily/Winged helix DNA-binding domain"/>
    <property type="match status" value="1"/>
</dbReference>
<dbReference type="SMART" id="SM00862">
    <property type="entry name" value="Trans_reg_C"/>
    <property type="match status" value="1"/>
</dbReference>
<dbReference type="InterPro" id="IPR011006">
    <property type="entry name" value="CheY-like_superfamily"/>
</dbReference>
<dbReference type="RefSeq" id="WP_113525503.1">
    <property type="nucleotide sequence ID" value="NZ_AP018795.1"/>
</dbReference>
<dbReference type="EMBL" id="AP018795">
    <property type="protein sequence ID" value="BBF63954.1"/>
    <property type="molecule type" value="Genomic_DNA"/>
</dbReference>
<sequence length="224" mass="25600">MKILIIEDEPKTAAFLKKGFSEEGDIADIAVNGVDGQHLAVTGNYDVIVLDVMLPQRDGWWVLQEIRSRRADQPVLLLTALDAVSQRVRGLKLGADDYLIKPFAFSELLARVHNLLRRSNVRSEDVLRYADLEIDSLRHKVWRAGDTISLAPQEYRLLAYLMRFPGEVLTRTRIAEQVWDMNFDGDSNVVDVAIRRLRRKVDDPYSSKLIHTLRGVGYVLETRD</sequence>
<dbReference type="PANTHER" id="PTHR48111:SF76">
    <property type="entry name" value="TWO-COMPONENT RESPONSE REGULATOR"/>
    <property type="match status" value="1"/>
</dbReference>
<dbReference type="GO" id="GO:0032993">
    <property type="term" value="C:protein-DNA complex"/>
    <property type="evidence" value="ECO:0007669"/>
    <property type="project" value="TreeGrafter"/>
</dbReference>
<evidence type="ECO:0000256" key="1">
    <source>
        <dbReference type="ARBA" id="ARBA00022553"/>
    </source>
</evidence>
<organism evidence="6 7">
    <name type="scientific">Acidithiobacillus ferridurans</name>
    <dbReference type="NCBI Taxonomy" id="1232575"/>
    <lineage>
        <taxon>Bacteria</taxon>
        <taxon>Pseudomonadati</taxon>
        <taxon>Pseudomonadota</taxon>
        <taxon>Acidithiobacillia</taxon>
        <taxon>Acidithiobacillales</taxon>
        <taxon>Acidithiobacillaceae</taxon>
        <taxon>Acidithiobacillus</taxon>
    </lineage>
</organism>
<proteinExistence type="predicted"/>
<dbReference type="PANTHER" id="PTHR48111">
    <property type="entry name" value="REGULATOR OF RPOS"/>
    <property type="match status" value="1"/>
</dbReference>
<dbReference type="InterPro" id="IPR001789">
    <property type="entry name" value="Sig_transdc_resp-reg_receiver"/>
</dbReference>
<dbReference type="KEGG" id="afj:AFERRID_01720"/>
<dbReference type="InterPro" id="IPR039420">
    <property type="entry name" value="WalR-like"/>
</dbReference>
<keyword evidence="5" id="KW-0804">Transcription</keyword>
<dbReference type="Proteomes" id="UP000280188">
    <property type="component" value="Chromosome"/>
</dbReference>
<dbReference type="Gene3D" id="3.40.50.2300">
    <property type="match status" value="1"/>
</dbReference>
<evidence type="ECO:0000256" key="5">
    <source>
        <dbReference type="ARBA" id="ARBA00023163"/>
    </source>
</evidence>
<gene>
    <name evidence="6" type="ORF">AFERRID_01720</name>
</gene>
<dbReference type="GO" id="GO:0000156">
    <property type="term" value="F:phosphorelay response regulator activity"/>
    <property type="evidence" value="ECO:0007669"/>
    <property type="project" value="TreeGrafter"/>
</dbReference>
<evidence type="ECO:0000313" key="6">
    <source>
        <dbReference type="EMBL" id="BBF63954.1"/>
    </source>
</evidence>